<dbReference type="GO" id="GO:0008270">
    <property type="term" value="F:zinc ion binding"/>
    <property type="evidence" value="ECO:0007669"/>
    <property type="project" value="UniProtKB-KW"/>
</dbReference>
<dbReference type="Pfam" id="PF02148">
    <property type="entry name" value="zf-UBP"/>
    <property type="match status" value="1"/>
</dbReference>
<dbReference type="InterPro" id="IPR001607">
    <property type="entry name" value="Znf_UBP"/>
</dbReference>
<dbReference type="PANTHER" id="PTHR21646">
    <property type="entry name" value="UBIQUITIN CARBOXYL-TERMINAL HYDROLASE"/>
    <property type="match status" value="1"/>
</dbReference>
<dbReference type="InterPro" id="IPR028889">
    <property type="entry name" value="USP"/>
</dbReference>
<dbReference type="SUPFAM" id="SSF54001">
    <property type="entry name" value="Cysteine proteinases"/>
    <property type="match status" value="1"/>
</dbReference>
<evidence type="ECO:0000259" key="14">
    <source>
        <dbReference type="PROSITE" id="PS50271"/>
    </source>
</evidence>
<dbReference type="FunFam" id="3.90.70.10:FF:000102">
    <property type="entry name" value="Ubiquitinyl hydrolase 1"/>
    <property type="match status" value="1"/>
</dbReference>
<protein>
    <recommendedName>
        <fullName evidence="2">ubiquitinyl hydrolase 1</fullName>
        <ecNumber evidence="2">3.4.19.12</ecNumber>
    </recommendedName>
</protein>
<feature type="region of interest" description="Disordered" evidence="12">
    <location>
        <begin position="1"/>
        <end position="32"/>
    </location>
</feature>
<evidence type="ECO:0000313" key="15">
    <source>
        <dbReference type="Ensembl" id="ENSOMYP00000127513.1"/>
    </source>
</evidence>
<dbReference type="Proteomes" id="UP000694395">
    <property type="component" value="Chromosome 3"/>
</dbReference>
<keyword evidence="8" id="KW-0788">Thiol protease</keyword>
<dbReference type="PROSITE" id="PS50235">
    <property type="entry name" value="USP_3"/>
    <property type="match status" value="1"/>
</dbReference>
<keyword evidence="10" id="KW-0539">Nucleus</keyword>
<feature type="domain" description="USP" evidence="13">
    <location>
        <begin position="143"/>
        <end position="725"/>
    </location>
</feature>
<dbReference type="GO" id="GO:0006508">
    <property type="term" value="P:proteolysis"/>
    <property type="evidence" value="ECO:0007669"/>
    <property type="project" value="UniProtKB-KW"/>
</dbReference>
<dbReference type="PANTHER" id="PTHR21646:SF34">
    <property type="entry name" value="UBIQUITIN CARBOXYL-TERMINAL HYDROLASE 45"/>
    <property type="match status" value="1"/>
</dbReference>
<accession>A0A8K9X433</accession>
<gene>
    <name evidence="15" type="primary">usp45</name>
</gene>
<sequence>MRLKDPFSLKVVGMTKRTNKPRKPRDEESSDEVKLTCQHVSKAVDLSSVKKAVTSSMWSMCSDCLRERTMIDGEPASGHDILVCLKCGFQGCSQSESQHSTKHHQTLHPESHCITVSLGTWKAWCFECNEELSTHCNKKALAQTLDFLQKHSVKALISVHQNLSQTHMLNDLIQDVKEKGHKLKICPPAESNVGALTVTLPSPEPLTSAMFLFLHSVKESGKGPVNPKILFNQLCQKAPRFKGYQQQDSQELLHYLLDSMRVEETKRIKAGILKSFNNPTEKTADDETKRQVKAYGKEGVTMNFVDRIFVGELTNTIMCEECEHISTVKEAFIDISLPVIEERVSISLHWFCNSVQSASAMLQQQGQKSPGSVEEKGADSPSDHPEEESPSVMARAAGGSKMAATSSLSDGSDKDSGPQESSNDADSEASESEWIPRHPSGHSHGGRGSTPTQSPTPPALSPRTQQGGAVEQLVSAVHKMNLGPDSGDSPSTHCPEDQREPQPQHPQQSPHSNHQGAFKALSHSYTPCSKECSIQSCLHQFTSVELLMGNNKLLCESCTDRRQKQLRKSTSVEKKSDKVYTSARKQMLISSLPPVVTLHLKRFHQAGMNLRKVNRHVNFPLILDLAPFCSASCKNLVAGERVLYSLYGIVEHSGSMRGGHYTAYVKVRWPQRRTEQPHRRNMAGPREASSATQGQWVYVSDTNVHAVPESRVLNSQAYLLFYEEML</sequence>
<evidence type="ECO:0000313" key="16">
    <source>
        <dbReference type="Proteomes" id="UP000694395"/>
    </source>
</evidence>
<feature type="region of interest" description="Disordered" evidence="12">
    <location>
        <begin position="480"/>
        <end position="516"/>
    </location>
</feature>
<evidence type="ECO:0000256" key="5">
    <source>
        <dbReference type="ARBA" id="ARBA00022771"/>
    </source>
</evidence>
<keyword evidence="5 11" id="KW-0863">Zinc-finger</keyword>
<evidence type="ECO:0000256" key="12">
    <source>
        <dbReference type="SAM" id="MobiDB-lite"/>
    </source>
</evidence>
<dbReference type="PROSITE" id="PS00973">
    <property type="entry name" value="USP_2"/>
    <property type="match status" value="1"/>
</dbReference>
<evidence type="ECO:0000256" key="11">
    <source>
        <dbReference type="PROSITE-ProRule" id="PRU00502"/>
    </source>
</evidence>
<name>A0A8K9X433_ONCMY</name>
<feature type="domain" description="UBP-type" evidence="14">
    <location>
        <begin position="35"/>
        <end position="152"/>
    </location>
</feature>
<dbReference type="Gene3D" id="3.30.40.10">
    <property type="entry name" value="Zinc/RING finger domain, C3HC4 (zinc finger)"/>
    <property type="match status" value="1"/>
</dbReference>
<evidence type="ECO:0000259" key="13">
    <source>
        <dbReference type="PROSITE" id="PS50235"/>
    </source>
</evidence>
<reference evidence="15" key="3">
    <citation type="submission" date="2025-09" db="UniProtKB">
        <authorList>
            <consortium name="Ensembl"/>
        </authorList>
    </citation>
    <scope>IDENTIFICATION</scope>
</reference>
<evidence type="ECO:0000256" key="4">
    <source>
        <dbReference type="ARBA" id="ARBA00022723"/>
    </source>
</evidence>
<dbReference type="Gene3D" id="3.90.70.10">
    <property type="entry name" value="Cysteine proteinases"/>
    <property type="match status" value="2"/>
</dbReference>
<dbReference type="InterPro" id="IPR018200">
    <property type="entry name" value="USP_CS"/>
</dbReference>
<dbReference type="InterPro" id="IPR001394">
    <property type="entry name" value="Peptidase_C19_UCH"/>
</dbReference>
<dbReference type="EC" id="3.4.19.12" evidence="2"/>
<keyword evidence="7" id="KW-0378">Hydrolase</keyword>
<feature type="region of interest" description="Disordered" evidence="12">
    <location>
        <begin position="362"/>
        <end position="468"/>
    </location>
</feature>
<dbReference type="GO" id="GO:0016579">
    <property type="term" value="P:protein deubiquitination"/>
    <property type="evidence" value="ECO:0007669"/>
    <property type="project" value="InterPro"/>
</dbReference>
<dbReference type="InterPro" id="IPR038765">
    <property type="entry name" value="Papain-like_cys_pep_sf"/>
</dbReference>
<evidence type="ECO:0000256" key="1">
    <source>
        <dbReference type="ARBA" id="ARBA00000707"/>
    </source>
</evidence>
<dbReference type="InterPro" id="IPR013083">
    <property type="entry name" value="Znf_RING/FYVE/PHD"/>
</dbReference>
<feature type="compositionally biased region" description="Basic and acidic residues" evidence="12">
    <location>
        <begin position="373"/>
        <end position="384"/>
    </location>
</feature>
<evidence type="ECO:0000256" key="10">
    <source>
        <dbReference type="ARBA" id="ARBA00023242"/>
    </source>
</evidence>
<keyword evidence="16" id="KW-1185">Reference proteome</keyword>
<reference evidence="15" key="2">
    <citation type="submission" date="2025-08" db="UniProtKB">
        <authorList>
            <consortium name="Ensembl"/>
        </authorList>
    </citation>
    <scope>IDENTIFICATION</scope>
</reference>
<reference evidence="15" key="1">
    <citation type="submission" date="2020-07" db="EMBL/GenBank/DDBJ databases">
        <title>A long reads based de novo assembly of the rainbow trout Arlee double haploid line genome.</title>
        <authorList>
            <person name="Gao G."/>
            <person name="Palti Y."/>
        </authorList>
    </citation>
    <scope>NUCLEOTIDE SEQUENCE [LARGE SCALE GENOMIC DNA]</scope>
</reference>
<dbReference type="InterPro" id="IPR050185">
    <property type="entry name" value="Ub_carboxyl-term_hydrolase"/>
</dbReference>
<evidence type="ECO:0000256" key="2">
    <source>
        <dbReference type="ARBA" id="ARBA00012759"/>
    </source>
</evidence>
<keyword evidence="3" id="KW-0645">Protease</keyword>
<organism evidence="15 16">
    <name type="scientific">Oncorhynchus mykiss</name>
    <name type="common">Rainbow trout</name>
    <name type="synonym">Salmo gairdneri</name>
    <dbReference type="NCBI Taxonomy" id="8022"/>
    <lineage>
        <taxon>Eukaryota</taxon>
        <taxon>Metazoa</taxon>
        <taxon>Chordata</taxon>
        <taxon>Craniata</taxon>
        <taxon>Vertebrata</taxon>
        <taxon>Euteleostomi</taxon>
        <taxon>Actinopterygii</taxon>
        <taxon>Neopterygii</taxon>
        <taxon>Teleostei</taxon>
        <taxon>Protacanthopterygii</taxon>
        <taxon>Salmoniformes</taxon>
        <taxon>Salmonidae</taxon>
        <taxon>Salmoninae</taxon>
        <taxon>Oncorhynchus</taxon>
    </lineage>
</organism>
<keyword evidence="6" id="KW-0833">Ubl conjugation pathway</keyword>
<dbReference type="Ensembl" id="ENSOMYT00000151216.1">
    <property type="protein sequence ID" value="ENSOMYP00000127513.1"/>
    <property type="gene ID" value="ENSOMYG00000007543.2"/>
</dbReference>
<proteinExistence type="predicted"/>
<keyword evidence="4" id="KW-0479">Metal-binding</keyword>
<evidence type="ECO:0000256" key="6">
    <source>
        <dbReference type="ARBA" id="ARBA00022786"/>
    </source>
</evidence>
<dbReference type="AlphaFoldDB" id="A0A8K9X433"/>
<evidence type="ECO:0000256" key="7">
    <source>
        <dbReference type="ARBA" id="ARBA00022801"/>
    </source>
</evidence>
<dbReference type="GeneTree" id="ENSGT00940000157719"/>
<dbReference type="Pfam" id="PF00443">
    <property type="entry name" value="UCH"/>
    <property type="match status" value="1"/>
</dbReference>
<comment type="catalytic activity">
    <reaction evidence="1">
        <text>Thiol-dependent hydrolysis of ester, thioester, amide, peptide and isopeptide bonds formed by the C-terminal Gly of ubiquitin (a 76-residue protein attached to proteins as an intracellular targeting signal).</text>
        <dbReference type="EC" id="3.4.19.12"/>
    </reaction>
</comment>
<dbReference type="PROSITE" id="PS50271">
    <property type="entry name" value="ZF_UBP"/>
    <property type="match status" value="1"/>
</dbReference>
<keyword evidence="9" id="KW-0862">Zinc</keyword>
<dbReference type="GO" id="GO:0004843">
    <property type="term" value="F:cysteine-type deubiquitinase activity"/>
    <property type="evidence" value="ECO:0007669"/>
    <property type="project" value="UniProtKB-EC"/>
</dbReference>
<dbReference type="SUPFAM" id="SSF57850">
    <property type="entry name" value="RING/U-box"/>
    <property type="match status" value="1"/>
</dbReference>
<dbReference type="CDD" id="cd02667">
    <property type="entry name" value="Peptidase_C19K"/>
    <property type="match status" value="1"/>
</dbReference>
<evidence type="ECO:0000256" key="3">
    <source>
        <dbReference type="ARBA" id="ARBA00022670"/>
    </source>
</evidence>
<evidence type="ECO:0000256" key="9">
    <source>
        <dbReference type="ARBA" id="ARBA00022833"/>
    </source>
</evidence>
<evidence type="ECO:0000256" key="8">
    <source>
        <dbReference type="ARBA" id="ARBA00022807"/>
    </source>
</evidence>